<organism evidence="2 3">
    <name type="scientific">Populus trichocarpa</name>
    <name type="common">Western balsam poplar</name>
    <name type="synonym">Populus balsamifera subsp. trichocarpa</name>
    <dbReference type="NCBI Taxonomy" id="3694"/>
    <lineage>
        <taxon>Eukaryota</taxon>
        <taxon>Viridiplantae</taxon>
        <taxon>Streptophyta</taxon>
        <taxon>Embryophyta</taxon>
        <taxon>Tracheophyta</taxon>
        <taxon>Spermatophyta</taxon>
        <taxon>Magnoliopsida</taxon>
        <taxon>eudicotyledons</taxon>
        <taxon>Gunneridae</taxon>
        <taxon>Pentapetalae</taxon>
        <taxon>rosids</taxon>
        <taxon>fabids</taxon>
        <taxon>Malpighiales</taxon>
        <taxon>Salicaceae</taxon>
        <taxon>Saliceae</taxon>
        <taxon>Populus</taxon>
    </lineage>
</organism>
<name>A0A2K2BM44_POPTR</name>
<keyword evidence="3" id="KW-1185">Reference proteome</keyword>
<dbReference type="PANTHER" id="PTHR33325">
    <property type="entry name" value="ZINC FINGER, CCHC-TYPE-RELATED"/>
    <property type="match status" value="1"/>
</dbReference>
<dbReference type="InParanoid" id="A0A2K2BM44"/>
<gene>
    <name evidence="2" type="ORF">POPTR_002G209100</name>
</gene>
<proteinExistence type="predicted"/>
<dbReference type="Proteomes" id="UP000006729">
    <property type="component" value="Chromosome 2"/>
</dbReference>
<evidence type="ECO:0000256" key="1">
    <source>
        <dbReference type="SAM" id="MobiDB-lite"/>
    </source>
</evidence>
<evidence type="ECO:0000313" key="3">
    <source>
        <dbReference type="Proteomes" id="UP000006729"/>
    </source>
</evidence>
<sequence length="121" mass="14543">MKNHESRPTGSTPFPEVNATRYNNNYDCDRNRGRERGHGRRRFNYRNYNGRHWSHTCCTTKHLVNLYQSSLKRKEKNIEINFAHPHQGNDDIYLLDMTHLDIANFFKQTDEKVNIYRNDNN</sequence>
<reference evidence="2 3" key="1">
    <citation type="journal article" date="2006" name="Science">
        <title>The genome of black cottonwood, Populus trichocarpa (Torr. &amp; Gray).</title>
        <authorList>
            <person name="Tuskan G.A."/>
            <person name="Difazio S."/>
            <person name="Jansson S."/>
            <person name="Bohlmann J."/>
            <person name="Grigoriev I."/>
            <person name="Hellsten U."/>
            <person name="Putnam N."/>
            <person name="Ralph S."/>
            <person name="Rombauts S."/>
            <person name="Salamov A."/>
            <person name="Schein J."/>
            <person name="Sterck L."/>
            <person name="Aerts A."/>
            <person name="Bhalerao R.R."/>
            <person name="Bhalerao R.P."/>
            <person name="Blaudez D."/>
            <person name="Boerjan W."/>
            <person name="Brun A."/>
            <person name="Brunner A."/>
            <person name="Busov V."/>
            <person name="Campbell M."/>
            <person name="Carlson J."/>
            <person name="Chalot M."/>
            <person name="Chapman J."/>
            <person name="Chen G.L."/>
            <person name="Cooper D."/>
            <person name="Coutinho P.M."/>
            <person name="Couturier J."/>
            <person name="Covert S."/>
            <person name="Cronk Q."/>
            <person name="Cunningham R."/>
            <person name="Davis J."/>
            <person name="Degroeve S."/>
            <person name="Dejardin A."/>
            <person name="Depamphilis C."/>
            <person name="Detter J."/>
            <person name="Dirks B."/>
            <person name="Dubchak I."/>
            <person name="Duplessis S."/>
            <person name="Ehlting J."/>
            <person name="Ellis B."/>
            <person name="Gendler K."/>
            <person name="Goodstein D."/>
            <person name="Gribskov M."/>
            <person name="Grimwood J."/>
            <person name="Groover A."/>
            <person name="Gunter L."/>
            <person name="Hamberger B."/>
            <person name="Heinze B."/>
            <person name="Helariutta Y."/>
            <person name="Henrissat B."/>
            <person name="Holligan D."/>
            <person name="Holt R."/>
            <person name="Huang W."/>
            <person name="Islam-Faridi N."/>
            <person name="Jones S."/>
            <person name="Jones-Rhoades M."/>
            <person name="Jorgensen R."/>
            <person name="Joshi C."/>
            <person name="Kangasjarvi J."/>
            <person name="Karlsson J."/>
            <person name="Kelleher C."/>
            <person name="Kirkpatrick R."/>
            <person name="Kirst M."/>
            <person name="Kohler A."/>
            <person name="Kalluri U."/>
            <person name="Larimer F."/>
            <person name="Leebens-Mack J."/>
            <person name="Leple J.C."/>
            <person name="Locascio P."/>
            <person name="Lou Y."/>
            <person name="Lucas S."/>
            <person name="Martin F."/>
            <person name="Montanini B."/>
            <person name="Napoli C."/>
            <person name="Nelson D.R."/>
            <person name="Nelson C."/>
            <person name="Nieminen K."/>
            <person name="Nilsson O."/>
            <person name="Pereda V."/>
            <person name="Peter G."/>
            <person name="Philippe R."/>
            <person name="Pilate G."/>
            <person name="Poliakov A."/>
            <person name="Razumovskaya J."/>
            <person name="Richardson P."/>
            <person name="Rinaldi C."/>
            <person name="Ritland K."/>
            <person name="Rouze P."/>
            <person name="Ryaboy D."/>
            <person name="Schmutz J."/>
            <person name="Schrader J."/>
            <person name="Segerman B."/>
            <person name="Shin H."/>
            <person name="Siddiqui A."/>
            <person name="Sterky F."/>
            <person name="Terry A."/>
            <person name="Tsai C.J."/>
            <person name="Uberbacher E."/>
            <person name="Unneberg P."/>
            <person name="Vahala J."/>
            <person name="Wall K."/>
            <person name="Wessler S."/>
            <person name="Yang G."/>
            <person name="Yin T."/>
            <person name="Douglas C."/>
            <person name="Marra M."/>
            <person name="Sandberg G."/>
            <person name="Van de Peer Y."/>
            <person name="Rokhsar D."/>
        </authorList>
    </citation>
    <scope>NUCLEOTIDE SEQUENCE [LARGE SCALE GENOMIC DNA]</scope>
    <source>
        <strain evidence="3">cv. Nisqually</strain>
    </source>
</reference>
<evidence type="ECO:0000313" key="2">
    <source>
        <dbReference type="EMBL" id="PNT50849.1"/>
    </source>
</evidence>
<dbReference type="AlphaFoldDB" id="A0A2K2BM44"/>
<protein>
    <submittedName>
        <fullName evidence="2">Uncharacterized protein</fullName>
    </submittedName>
</protein>
<feature type="region of interest" description="Disordered" evidence="1">
    <location>
        <begin position="1"/>
        <end position="37"/>
    </location>
</feature>
<dbReference type="EMBL" id="CM009291">
    <property type="protein sequence ID" value="PNT50849.1"/>
    <property type="molecule type" value="Genomic_DNA"/>
</dbReference>
<dbReference type="PANTHER" id="PTHR33325:SF11">
    <property type="entry name" value="COLD SHOCK DOMAIN-CONTAINING PROTEIN 4-LIKE"/>
    <property type="match status" value="1"/>
</dbReference>
<feature type="compositionally biased region" description="Basic and acidic residues" evidence="1">
    <location>
        <begin position="27"/>
        <end position="36"/>
    </location>
</feature>
<accession>A0A2K2BM44</accession>